<feature type="compositionally biased region" description="Polar residues" evidence="1">
    <location>
        <begin position="162"/>
        <end position="171"/>
    </location>
</feature>
<dbReference type="EMBL" id="SRLO01000021">
    <property type="protein sequence ID" value="TNN85436.1"/>
    <property type="molecule type" value="Genomic_DNA"/>
</dbReference>
<organism evidence="2 3">
    <name type="scientific">Liparis tanakae</name>
    <name type="common">Tanaka's snailfish</name>
    <dbReference type="NCBI Taxonomy" id="230148"/>
    <lineage>
        <taxon>Eukaryota</taxon>
        <taxon>Metazoa</taxon>
        <taxon>Chordata</taxon>
        <taxon>Craniata</taxon>
        <taxon>Vertebrata</taxon>
        <taxon>Euteleostomi</taxon>
        <taxon>Actinopterygii</taxon>
        <taxon>Neopterygii</taxon>
        <taxon>Teleostei</taxon>
        <taxon>Neoteleostei</taxon>
        <taxon>Acanthomorphata</taxon>
        <taxon>Eupercaria</taxon>
        <taxon>Perciformes</taxon>
        <taxon>Cottioidei</taxon>
        <taxon>Cottales</taxon>
        <taxon>Liparidae</taxon>
        <taxon>Liparis</taxon>
    </lineage>
</organism>
<feature type="region of interest" description="Disordered" evidence="1">
    <location>
        <begin position="150"/>
        <end position="171"/>
    </location>
</feature>
<comment type="caution">
    <text evidence="2">The sequence shown here is derived from an EMBL/GenBank/DDBJ whole genome shotgun (WGS) entry which is preliminary data.</text>
</comment>
<protein>
    <submittedName>
        <fullName evidence="2">Uncharacterized protein</fullName>
    </submittedName>
</protein>
<evidence type="ECO:0000256" key="1">
    <source>
        <dbReference type="SAM" id="MobiDB-lite"/>
    </source>
</evidence>
<proteinExistence type="predicted"/>
<dbReference type="Proteomes" id="UP000314294">
    <property type="component" value="Unassembled WGS sequence"/>
</dbReference>
<dbReference type="AlphaFoldDB" id="A0A4Z2J5H3"/>
<sequence length="171" mass="18383">MPTAAPATAVILQPKMSVKTLTMGEQKKIIPMEREPTHAARDESMFFWSHGTGRRPAAELGSLGPKLHFTLGAHKHERRSSSSSEPNSRRRERKRMPKAFWIPNTEPLHHMAASMTTQPQPPSGCTNSTSSAACSGTATLLSPFFISSTSSERFSSTGTSSLPGASLSSGT</sequence>
<evidence type="ECO:0000313" key="3">
    <source>
        <dbReference type="Proteomes" id="UP000314294"/>
    </source>
</evidence>
<feature type="region of interest" description="Disordered" evidence="1">
    <location>
        <begin position="54"/>
        <end position="99"/>
    </location>
</feature>
<reference evidence="2 3" key="1">
    <citation type="submission" date="2019-03" db="EMBL/GenBank/DDBJ databases">
        <title>First draft genome of Liparis tanakae, snailfish: a comprehensive survey of snailfish specific genes.</title>
        <authorList>
            <person name="Kim W."/>
            <person name="Song I."/>
            <person name="Jeong J.-H."/>
            <person name="Kim D."/>
            <person name="Kim S."/>
            <person name="Ryu S."/>
            <person name="Song J.Y."/>
            <person name="Lee S.K."/>
        </authorList>
    </citation>
    <scope>NUCLEOTIDE SEQUENCE [LARGE SCALE GENOMIC DNA]</scope>
    <source>
        <tissue evidence="2">Muscle</tissue>
    </source>
</reference>
<keyword evidence="3" id="KW-1185">Reference proteome</keyword>
<feature type="compositionally biased region" description="Low complexity" evidence="1">
    <location>
        <begin position="150"/>
        <end position="161"/>
    </location>
</feature>
<name>A0A4Z2J5H3_9TELE</name>
<gene>
    <name evidence="2" type="ORF">EYF80_004458</name>
</gene>
<evidence type="ECO:0000313" key="2">
    <source>
        <dbReference type="EMBL" id="TNN85436.1"/>
    </source>
</evidence>
<accession>A0A4Z2J5H3</accession>